<keyword evidence="2" id="KW-0812">Transmembrane</keyword>
<dbReference type="Pfam" id="PF13091">
    <property type="entry name" value="PLDc_2"/>
    <property type="match status" value="2"/>
</dbReference>
<keyword evidence="2" id="KW-1133">Transmembrane helix</keyword>
<gene>
    <name evidence="4" type="ORF">AKJ48_01955</name>
</gene>
<keyword evidence="2" id="KW-0472">Membrane</keyword>
<dbReference type="InterPro" id="IPR001736">
    <property type="entry name" value="PLipase_D/transphosphatidylase"/>
</dbReference>
<feature type="domain" description="PLD phosphodiesterase" evidence="3">
    <location>
        <begin position="410"/>
        <end position="437"/>
    </location>
</feature>
<feature type="region of interest" description="Disordered" evidence="1">
    <location>
        <begin position="241"/>
        <end position="286"/>
    </location>
</feature>
<dbReference type="GO" id="GO:0030572">
    <property type="term" value="F:phosphatidyltransferase activity"/>
    <property type="evidence" value="ECO:0007669"/>
    <property type="project" value="UniProtKB-ARBA"/>
</dbReference>
<dbReference type="SUPFAM" id="SSF56024">
    <property type="entry name" value="Phospholipase D/nuclease"/>
    <property type="match status" value="2"/>
</dbReference>
<accession>A0A133VDZ8</accession>
<feature type="transmembrane region" description="Helical" evidence="2">
    <location>
        <begin position="5"/>
        <end position="23"/>
    </location>
</feature>
<dbReference type="AlphaFoldDB" id="A0A133VDZ8"/>
<evidence type="ECO:0000313" key="4">
    <source>
        <dbReference type="EMBL" id="KXB04627.1"/>
    </source>
</evidence>
<dbReference type="GO" id="GO:0032049">
    <property type="term" value="P:cardiolipin biosynthetic process"/>
    <property type="evidence" value="ECO:0007669"/>
    <property type="project" value="UniProtKB-ARBA"/>
</dbReference>
<dbReference type="EMBL" id="LHYB01000019">
    <property type="protein sequence ID" value="KXB04627.1"/>
    <property type="molecule type" value="Genomic_DNA"/>
</dbReference>
<proteinExistence type="predicted"/>
<evidence type="ECO:0000256" key="2">
    <source>
        <dbReference type="SAM" id="Phobius"/>
    </source>
</evidence>
<dbReference type="Gene3D" id="3.30.870.10">
    <property type="entry name" value="Endonuclease Chain A"/>
    <property type="match status" value="2"/>
</dbReference>
<sequence>MASKVFAVFAIIVIGLVVILYFITPQEELGLPPSPEENIYSDGDNWSDFQELMFGSNSHLADTDGDGLQDDADRDPLTSINLEVLESAPTELDSENIRNAVDIWPKLFENTTQTIYLETYYVADSVPSKIYNALKGAGERGVKVKILLDKEMYEDDPSQADYLNSLKNIEVRTLNVGELSGGWLHSKYFVIDGRVAFVGSQNWSWTALEDGREIGALVRSKAFGEALVSIFEADWVKSGGSPLTPQRSNDTDGDSWPDDYERWVSTSRTNPDTDNDGIPNSRDSNPFVPLDTSVAGASVEWFYPVETAPTGDLDNPYIRDTENVLCELINSASENIRAQLYQYSTAGNYTMLDNALRKAANRGVEVKVLVDNKSHLNTDYPHPEVLDNLAIVPGISVKIIDIEAIGEWPGGGWVHTKVLSVDGERAYVGSANWFAPHMSHEITLGGWHAGPTRDVGIVFKSPETVRILENIFTQDWNSEYAGAL</sequence>
<dbReference type="SMART" id="SM00155">
    <property type="entry name" value="PLDc"/>
    <property type="match status" value="2"/>
</dbReference>
<dbReference type="PANTHER" id="PTHR21248">
    <property type="entry name" value="CARDIOLIPIN SYNTHASE"/>
    <property type="match status" value="1"/>
</dbReference>
<comment type="caution">
    <text evidence="4">The sequence shown here is derived from an EMBL/GenBank/DDBJ whole genome shotgun (WGS) entry which is preliminary data.</text>
</comment>
<evidence type="ECO:0000256" key="1">
    <source>
        <dbReference type="SAM" id="MobiDB-lite"/>
    </source>
</evidence>
<reference evidence="4 5" key="1">
    <citation type="journal article" date="2016" name="Sci. Rep.">
        <title>Metabolic traits of an uncultured archaeal lineage -MSBL1- from brine pools of the Red Sea.</title>
        <authorList>
            <person name="Mwirichia R."/>
            <person name="Alam I."/>
            <person name="Rashid M."/>
            <person name="Vinu M."/>
            <person name="Ba-Alawi W."/>
            <person name="Anthony Kamau A."/>
            <person name="Kamanda Ngugi D."/>
            <person name="Goker M."/>
            <person name="Klenk H.P."/>
            <person name="Bajic V."/>
            <person name="Stingl U."/>
        </authorList>
    </citation>
    <scope>NUCLEOTIDE SEQUENCE [LARGE SCALE GENOMIC DNA]</scope>
    <source>
        <strain evidence="4">SCGC-AAA261O19</strain>
    </source>
</reference>
<feature type="domain" description="PLD phosphodiesterase" evidence="3">
    <location>
        <begin position="180"/>
        <end position="207"/>
    </location>
</feature>
<name>A0A133VDZ8_9EURY</name>
<evidence type="ECO:0000259" key="3">
    <source>
        <dbReference type="PROSITE" id="PS50035"/>
    </source>
</evidence>
<evidence type="ECO:0000313" key="5">
    <source>
        <dbReference type="Proteomes" id="UP000070076"/>
    </source>
</evidence>
<dbReference type="PATRIC" id="fig|1698277.3.peg.219"/>
<dbReference type="SUPFAM" id="SSF103647">
    <property type="entry name" value="TSP type-3 repeat"/>
    <property type="match status" value="1"/>
</dbReference>
<organism evidence="4 5">
    <name type="scientific">candidate division MSBL1 archaeon SCGC-AAA261O19</name>
    <dbReference type="NCBI Taxonomy" id="1698277"/>
    <lineage>
        <taxon>Archaea</taxon>
        <taxon>Methanobacteriati</taxon>
        <taxon>Methanobacteriota</taxon>
        <taxon>candidate division MSBL1</taxon>
    </lineage>
</organism>
<dbReference type="PROSITE" id="PS50035">
    <property type="entry name" value="PLD"/>
    <property type="match status" value="2"/>
</dbReference>
<dbReference type="PANTHER" id="PTHR21248:SF22">
    <property type="entry name" value="PHOSPHOLIPASE D"/>
    <property type="match status" value="1"/>
</dbReference>
<dbReference type="Proteomes" id="UP000070076">
    <property type="component" value="Unassembled WGS sequence"/>
</dbReference>
<dbReference type="GO" id="GO:0005509">
    <property type="term" value="F:calcium ion binding"/>
    <property type="evidence" value="ECO:0007669"/>
    <property type="project" value="InterPro"/>
</dbReference>
<dbReference type="InterPro" id="IPR025202">
    <property type="entry name" value="PLD-like_dom"/>
</dbReference>
<dbReference type="InterPro" id="IPR028974">
    <property type="entry name" value="TSP_type-3_rpt"/>
</dbReference>
<protein>
    <recommendedName>
        <fullName evidence="3">PLD phosphodiesterase domain-containing protein</fullName>
    </recommendedName>
</protein>
<keyword evidence="5" id="KW-1185">Reference proteome</keyword>